<organism evidence="2 3">
    <name type="scientific">Aeromonas simiae</name>
    <dbReference type="NCBI Taxonomy" id="218936"/>
    <lineage>
        <taxon>Bacteria</taxon>
        <taxon>Pseudomonadati</taxon>
        <taxon>Pseudomonadota</taxon>
        <taxon>Gammaproteobacteria</taxon>
        <taxon>Aeromonadales</taxon>
        <taxon>Aeromonadaceae</taxon>
        <taxon>Aeromonas</taxon>
    </lineage>
</organism>
<feature type="domain" description="PilZ" evidence="1">
    <location>
        <begin position="142"/>
        <end position="202"/>
    </location>
</feature>
<sequence length="792" mass="90918">MERTSHHPTIDQLIPLLRERDFDDLFERLTQGESSNGRFLLKMEIKRLCTPCRRVIDMRAYLGDECQLFEYQGIQHAMPPEAIALFHSQCYLYRDGYTLGVYEALQQWLKRQGHRAGQQQPEPSPRAQLEAKRVPFASYYSRSDERMHYSSQVLLKFNDGQRLFAKTSDISLSGTRVQIPFPLEHPPGEIIEVYFTGLEHDHPQEALHHPVHYQLLGHDERNGRHWLRLLKVASTPEFDAFLQQFIDSNKSRYRISVDYLLSAALTKGYEQYFLPRMSGLPLFFRGHANPRLDTVLRTENNQGILSDWRDEKNRDMLAGLFPPARMAALLAQPDNQKETLIYSFTHSVRSHIYFFSATREELDRSGLRALFFQVGARRSSWRVYRLLLEPCRPQEAEIASLLPHREPHPQDHLLHERVSQISHVGLLQPVDNELIRDDYLQYGATGHNANELQCFGHPVEVEPFEIETLYYLQLRSEPRYSHRTAVAVQQGEKSYLGWSRDISVQGLCLEMEQGVPCQRGEVLHIALPRLQALSKNMELRQLPYRVVGLNSNGTVLHLCIEGAAETHVGRQFFALLIESNLNKLKEVREGRRYRGYAKALRNLYAHHLFTHPFYINRLKQGPRVTAIAHAGAPRSLDALLAAQAEQEGNDNLTPLLAGERFKLLVQEPLRDRQREDTPLEQELYVALWQEKTGGWESDAMLLTAFPDAAARRAFVTQALTRGRFFSVRMMLSRTGRPDIHFIGNELDYIAKFAIHKAKQLEEELWSVIGLGELIDTTAATLAALGLSAPAAP</sequence>
<dbReference type="KEGG" id="asim:FE240_01720"/>
<keyword evidence="3" id="KW-1185">Reference proteome</keyword>
<proteinExistence type="predicted"/>
<dbReference type="AlphaFoldDB" id="A0A5J6WQZ9"/>
<name>A0A5J6WQZ9_9GAMM</name>
<gene>
    <name evidence="2" type="ORF">FE240_01720</name>
</gene>
<dbReference type="GO" id="GO:0035438">
    <property type="term" value="F:cyclic-di-GMP binding"/>
    <property type="evidence" value="ECO:0007669"/>
    <property type="project" value="InterPro"/>
</dbReference>
<evidence type="ECO:0000313" key="2">
    <source>
        <dbReference type="EMBL" id="QFI53536.1"/>
    </source>
</evidence>
<reference evidence="2 3" key="1">
    <citation type="submission" date="2019-05" db="EMBL/GenBank/DDBJ databases">
        <title>OXA-830, a novel chromosomally encoded expanded-spectrum class D beta-lactamase in Aeromonas simiae.</title>
        <authorList>
            <person name="Zhou W."/>
            <person name="Chen Q."/>
        </authorList>
    </citation>
    <scope>NUCLEOTIDE SEQUENCE [LARGE SCALE GENOMIC DNA]</scope>
    <source>
        <strain evidence="2 3">A6</strain>
    </source>
</reference>
<evidence type="ECO:0000313" key="3">
    <source>
        <dbReference type="Proteomes" id="UP000594034"/>
    </source>
</evidence>
<dbReference type="EMBL" id="CP040449">
    <property type="protein sequence ID" value="QFI53536.1"/>
    <property type="molecule type" value="Genomic_DNA"/>
</dbReference>
<protein>
    <submittedName>
        <fullName evidence="2">PilZ domain-containing protein</fullName>
    </submittedName>
</protein>
<accession>A0A5J6WQZ9</accession>
<dbReference type="Gene3D" id="2.40.10.220">
    <property type="entry name" value="predicted glycosyltransferase like domains"/>
    <property type="match status" value="1"/>
</dbReference>
<dbReference type="Proteomes" id="UP000594034">
    <property type="component" value="Chromosome"/>
</dbReference>
<feature type="domain" description="PilZ" evidence="1">
    <location>
        <begin position="473"/>
        <end position="559"/>
    </location>
</feature>
<dbReference type="RefSeq" id="WP_193003133.1">
    <property type="nucleotide sequence ID" value="NZ_CP040449.1"/>
</dbReference>
<dbReference type="Pfam" id="PF07238">
    <property type="entry name" value="PilZ"/>
    <property type="match status" value="2"/>
</dbReference>
<dbReference type="SUPFAM" id="SSF141371">
    <property type="entry name" value="PilZ domain-like"/>
    <property type="match status" value="2"/>
</dbReference>
<evidence type="ECO:0000259" key="1">
    <source>
        <dbReference type="Pfam" id="PF07238"/>
    </source>
</evidence>
<dbReference type="InterPro" id="IPR009875">
    <property type="entry name" value="PilZ_domain"/>
</dbReference>